<gene>
    <name evidence="17" type="primary">lpxC</name>
    <name evidence="18" type="synonym">fabZ</name>
    <name evidence="19" type="ORF">AWR27_15295</name>
</gene>
<keyword evidence="7 17" id="KW-0441">Lipid A biosynthesis</keyword>
<dbReference type="HAMAP" id="MF_00406">
    <property type="entry name" value="FabZ"/>
    <property type="match status" value="1"/>
</dbReference>
<comment type="similarity">
    <text evidence="16">In the C-terminal section; belongs to the thioester dehydratase family.</text>
</comment>
<dbReference type="EMBL" id="CP014263">
    <property type="protein sequence ID" value="AQG80567.1"/>
    <property type="molecule type" value="Genomic_DNA"/>
</dbReference>
<evidence type="ECO:0000256" key="17">
    <source>
        <dbReference type="HAMAP-Rule" id="MF_00388"/>
    </source>
</evidence>
<dbReference type="PANTHER" id="PTHR33694:SF1">
    <property type="entry name" value="UDP-3-O-ACYL-N-ACETYLGLUCOSAMINE DEACETYLASE 1, MITOCHONDRIAL-RELATED"/>
    <property type="match status" value="1"/>
</dbReference>
<evidence type="ECO:0000256" key="6">
    <source>
        <dbReference type="ARBA" id="ARBA00022516"/>
    </source>
</evidence>
<dbReference type="GO" id="GO:0009245">
    <property type="term" value="P:lipid A biosynthetic process"/>
    <property type="evidence" value="ECO:0007669"/>
    <property type="project" value="UniProtKB-UniRule"/>
</dbReference>
<evidence type="ECO:0000256" key="18">
    <source>
        <dbReference type="HAMAP-Rule" id="MF_00406"/>
    </source>
</evidence>
<keyword evidence="5 18" id="KW-0963">Cytoplasm</keyword>
<comment type="catalytic activity">
    <reaction evidence="18">
        <text>a (3R)-hydroxyacyl-[ACP] = a (2E)-enoyl-[ACP] + H2O</text>
        <dbReference type="Rhea" id="RHEA:13097"/>
        <dbReference type="Rhea" id="RHEA-COMP:9925"/>
        <dbReference type="Rhea" id="RHEA-COMP:9945"/>
        <dbReference type="ChEBI" id="CHEBI:15377"/>
        <dbReference type="ChEBI" id="CHEBI:78784"/>
        <dbReference type="ChEBI" id="CHEBI:78827"/>
        <dbReference type="EC" id="4.2.1.59"/>
    </reaction>
</comment>
<dbReference type="Pfam" id="PF07977">
    <property type="entry name" value="FabA"/>
    <property type="match status" value="1"/>
</dbReference>
<feature type="binding site" evidence="17">
    <location>
        <position position="262"/>
    </location>
    <ligand>
        <name>Zn(2+)</name>
        <dbReference type="ChEBI" id="CHEBI:29105"/>
    </ligand>
</feature>
<proteinExistence type="inferred from homology"/>
<evidence type="ECO:0000256" key="13">
    <source>
        <dbReference type="ARBA" id="ARBA00024535"/>
    </source>
</evidence>
<dbReference type="FunFam" id="3.10.129.10:FF:000001">
    <property type="entry name" value="3-hydroxyacyl-[acyl-carrier-protein] dehydratase FabZ"/>
    <property type="match status" value="1"/>
</dbReference>
<evidence type="ECO:0000313" key="19">
    <source>
        <dbReference type="EMBL" id="AQG80567.1"/>
    </source>
</evidence>
<protein>
    <recommendedName>
        <fullName evidence="17 18">Multifunctional fusion protein</fullName>
    </recommendedName>
    <domain>
        <recommendedName>
            <fullName evidence="18">3-hydroxyacyl-[acyl-carrier-protein] dehydratase FabZ</fullName>
            <ecNumber evidence="18">4.2.1.59</ecNumber>
        </recommendedName>
        <alternativeName>
            <fullName evidence="18">(3R)-hydroxymyristoyl-[acyl-carrier-protein] dehydratase</fullName>
        </alternativeName>
        <alternativeName>
            <fullName evidence="18">Beta-hydroxyacyl-ACP dehydratase</fullName>
            <shortName evidence="18">(3R)-hydroxymyristoyl-ACP dehydrase</shortName>
        </alternativeName>
    </domain>
    <domain>
        <recommendedName>
            <fullName evidence="17">UDP-3-O-acyl-N-acetylglucosamine deacetylase</fullName>
            <shortName evidence="17">UDP-3-O-acyl-GlcNAc deacetylase</shortName>
            <ecNumber evidence="17">3.5.1.108</ecNumber>
        </recommendedName>
        <alternativeName>
            <fullName evidence="17">UDP-3-O-[R-3-hydroxymyristoyl]-N-acetylglucosamine deacetylase</fullName>
        </alternativeName>
    </domain>
</protein>
<evidence type="ECO:0000256" key="7">
    <source>
        <dbReference type="ARBA" id="ARBA00022556"/>
    </source>
</evidence>
<comment type="cofactor">
    <cofactor evidence="1 17">
        <name>Zn(2+)</name>
        <dbReference type="ChEBI" id="CHEBI:29105"/>
    </cofactor>
</comment>
<evidence type="ECO:0000256" key="2">
    <source>
        <dbReference type="ARBA" id="ARBA00002923"/>
    </source>
</evidence>
<evidence type="ECO:0000256" key="4">
    <source>
        <dbReference type="ARBA" id="ARBA00005002"/>
    </source>
</evidence>
<comment type="similarity">
    <text evidence="15">In the N-terminal section; belongs to the LpxC family.</text>
</comment>
<evidence type="ECO:0000313" key="20">
    <source>
        <dbReference type="Proteomes" id="UP000187941"/>
    </source>
</evidence>
<keyword evidence="20" id="KW-1185">Reference proteome</keyword>
<dbReference type="EC" id="3.5.1.108" evidence="17"/>
<dbReference type="NCBIfam" id="TIGR00325">
    <property type="entry name" value="lpxC"/>
    <property type="match status" value="1"/>
</dbReference>
<keyword evidence="6 17" id="KW-0444">Lipid biosynthesis</keyword>
<dbReference type="AlphaFoldDB" id="A0A1P9WYV9"/>
<dbReference type="GO" id="GO:0103117">
    <property type="term" value="F:UDP-3-O-acyl-N-acetylglucosamine deacetylase activity"/>
    <property type="evidence" value="ECO:0007669"/>
    <property type="project" value="UniProtKB-UniRule"/>
</dbReference>
<dbReference type="SUPFAM" id="SSF54637">
    <property type="entry name" value="Thioesterase/thiol ester dehydrase-isomerase"/>
    <property type="match status" value="1"/>
</dbReference>
<dbReference type="UniPathway" id="UPA00359">
    <property type="reaction ID" value="UER00478"/>
</dbReference>
<keyword evidence="11 17" id="KW-0443">Lipid metabolism</keyword>
<evidence type="ECO:0000256" key="3">
    <source>
        <dbReference type="ARBA" id="ARBA00004496"/>
    </source>
</evidence>
<dbReference type="GO" id="GO:0046872">
    <property type="term" value="F:metal ion binding"/>
    <property type="evidence" value="ECO:0007669"/>
    <property type="project" value="UniProtKB-KW"/>
</dbReference>
<evidence type="ECO:0000256" key="11">
    <source>
        <dbReference type="ARBA" id="ARBA00023098"/>
    </source>
</evidence>
<evidence type="ECO:0000256" key="12">
    <source>
        <dbReference type="ARBA" id="ARBA00023239"/>
    </source>
</evidence>
<feature type="binding site" evidence="17">
    <location>
        <position position="79"/>
    </location>
    <ligand>
        <name>Zn(2+)</name>
        <dbReference type="ChEBI" id="CHEBI:29105"/>
    </ligand>
</feature>
<evidence type="ECO:0000256" key="8">
    <source>
        <dbReference type="ARBA" id="ARBA00022723"/>
    </source>
</evidence>
<dbReference type="Gene3D" id="3.30.1700.10">
    <property type="entry name" value="lpxc deacetylase, domain 2"/>
    <property type="match status" value="1"/>
</dbReference>
<dbReference type="PANTHER" id="PTHR33694">
    <property type="entry name" value="UDP-3-O-ACYL-N-ACETYLGLUCOSAMINE DEACETYLASE 1, MITOCHONDRIAL-RELATED"/>
    <property type="match status" value="1"/>
</dbReference>
<evidence type="ECO:0000256" key="14">
    <source>
        <dbReference type="ARBA" id="ARBA00025049"/>
    </source>
</evidence>
<dbReference type="CDD" id="cd01288">
    <property type="entry name" value="FabZ"/>
    <property type="match status" value="1"/>
</dbReference>
<dbReference type="Proteomes" id="UP000187941">
    <property type="component" value="Chromosome"/>
</dbReference>
<dbReference type="InterPro" id="IPR004463">
    <property type="entry name" value="UDP-acyl_GlcNac_deAcase"/>
</dbReference>
<keyword evidence="10 17" id="KW-0862">Zinc</keyword>
<dbReference type="InterPro" id="IPR010084">
    <property type="entry name" value="FabZ"/>
</dbReference>
<keyword evidence="12 18" id="KW-0456">Lyase</keyword>
<comment type="function">
    <text evidence="14 18">Involved in unsaturated fatty acids biosynthesis. Catalyzes the dehydration of short chain beta-hydroxyacyl-ACPs and long chain saturated and unsaturated beta-hydroxyacyl-ACPs.</text>
</comment>
<evidence type="ECO:0000256" key="1">
    <source>
        <dbReference type="ARBA" id="ARBA00001947"/>
    </source>
</evidence>
<feature type="binding site" evidence="17">
    <location>
        <position position="266"/>
    </location>
    <ligand>
        <name>Zn(2+)</name>
        <dbReference type="ChEBI" id="CHEBI:29105"/>
    </ligand>
</feature>
<dbReference type="GO" id="GO:0006633">
    <property type="term" value="P:fatty acid biosynthetic process"/>
    <property type="evidence" value="ECO:0007669"/>
    <property type="project" value="UniProtKB-UniRule"/>
</dbReference>
<dbReference type="SUPFAM" id="SSF54211">
    <property type="entry name" value="Ribosomal protein S5 domain 2-like"/>
    <property type="match status" value="2"/>
</dbReference>
<evidence type="ECO:0000256" key="9">
    <source>
        <dbReference type="ARBA" id="ARBA00022801"/>
    </source>
</evidence>
<sequence>MNTKQQTIQKAVSVSGVGLHTGVSATMTFLPAPTNHGYKFQRVDLPGQPIVEADVDNVVDLSRGTTIEQSGARIHTVEHTLAALVGLQIDNVLIQLDGPEPPIMDGSSIQFVDALRSAGLEEQNANRNYFEVNEYVHFRNDEKGIELAALPLSDYRLTVMVDYNSRVISSQHAYLNDISLFPEQIANCRTFVFLHELEALYRQNLIKGGDLTNAIVIVDREVNDDELTHLAQLLNKPKVSVNRNDGILNNLTLHYPNEMARHKLLDVVGDLALIGRPIKAQILAARPGHAANVAFAKKIKKLIQKNAANQVPKYDPTQPPVLDINRISQLLPHRYPFQMIDKIIALDENSVVGIKNVTMNEPFFPGHFPGNPVMPGVLQLEAMAQTGGILVLSTVPDPENYWPFLVGIENCRFRRNVLPGDTVIFRCEFTSPMKRGIVKMQGRGYVSNQLVCEADMIASLVKKK</sequence>
<evidence type="ECO:0000256" key="5">
    <source>
        <dbReference type="ARBA" id="ARBA00022490"/>
    </source>
</evidence>
<dbReference type="NCBIfam" id="TIGR01750">
    <property type="entry name" value="fabZ"/>
    <property type="match status" value="1"/>
</dbReference>
<keyword evidence="8 17" id="KW-0479">Metal-binding</keyword>
<comment type="subcellular location">
    <subcellularLocation>
        <location evidence="3 18">Cytoplasm</location>
    </subcellularLocation>
</comment>
<dbReference type="GO" id="GO:0016020">
    <property type="term" value="C:membrane"/>
    <property type="evidence" value="ECO:0007669"/>
    <property type="project" value="GOC"/>
</dbReference>
<evidence type="ECO:0000256" key="15">
    <source>
        <dbReference type="ARBA" id="ARBA00061221"/>
    </source>
</evidence>
<reference evidence="19 20" key="1">
    <citation type="submission" date="2016-01" db="EMBL/GenBank/DDBJ databases">
        <authorList>
            <person name="Oliw E.H."/>
        </authorList>
    </citation>
    <scope>NUCLEOTIDE SEQUENCE [LARGE SCALE GENOMIC DNA]</scope>
    <source>
        <strain evidence="19 20">DY10</strain>
    </source>
</reference>
<dbReference type="InterPro" id="IPR011334">
    <property type="entry name" value="UDP-acyl_GlcNac_deAcase_C"/>
</dbReference>
<keyword evidence="9 17" id="KW-0378">Hydrolase</keyword>
<dbReference type="InterPro" id="IPR020568">
    <property type="entry name" value="Ribosomal_Su5_D2-typ_SF"/>
</dbReference>
<dbReference type="HAMAP" id="MF_00388">
    <property type="entry name" value="LpxC"/>
    <property type="match status" value="1"/>
</dbReference>
<accession>A0A1P9WYV9</accession>
<comment type="function">
    <text evidence="2 17">Catalyzes the hydrolysis of UDP-3-O-myristoyl-N-acetylglucosamine to form UDP-3-O-myristoylglucosamine and acetate, the committed step in lipid A biosynthesis.</text>
</comment>
<dbReference type="InterPro" id="IPR013114">
    <property type="entry name" value="FabA_FabZ"/>
</dbReference>
<dbReference type="Gene3D" id="3.30.230.20">
    <property type="entry name" value="lpxc deacetylase, domain 1"/>
    <property type="match status" value="1"/>
</dbReference>
<organism evidence="19 20">
    <name type="scientific">Spirosoma montaniterrae</name>
    <dbReference type="NCBI Taxonomy" id="1178516"/>
    <lineage>
        <taxon>Bacteria</taxon>
        <taxon>Pseudomonadati</taxon>
        <taxon>Bacteroidota</taxon>
        <taxon>Cytophagia</taxon>
        <taxon>Cytophagales</taxon>
        <taxon>Cytophagaceae</taxon>
        <taxon>Spirosoma</taxon>
    </lineage>
</organism>
<name>A0A1P9WYV9_9BACT</name>
<dbReference type="NCBIfam" id="NF009667">
    <property type="entry name" value="PRK13188.1"/>
    <property type="match status" value="1"/>
</dbReference>
<dbReference type="OrthoDB" id="9772788at2"/>
<dbReference type="EC" id="4.2.1.59" evidence="18"/>
<evidence type="ECO:0000256" key="16">
    <source>
        <dbReference type="ARBA" id="ARBA00061355"/>
    </source>
</evidence>
<dbReference type="GO" id="GO:0019171">
    <property type="term" value="F:(3R)-hydroxyacyl-[acyl-carrier-protein] dehydratase activity"/>
    <property type="evidence" value="ECO:0007669"/>
    <property type="project" value="UniProtKB-EC"/>
</dbReference>
<dbReference type="NCBIfam" id="NF000582">
    <property type="entry name" value="PRK00006.1"/>
    <property type="match status" value="1"/>
</dbReference>
<comment type="pathway">
    <text evidence="4 17">Glycolipid biosynthesis; lipid IV(A) biosynthesis; lipid IV(A) from (3R)-3-hydroxytetradecanoyl-[acyl-carrier-protein] and UDP-N-acetyl-alpha-D-glucosamine: step 2/6.</text>
</comment>
<comment type="similarity">
    <text evidence="18">Belongs to the thioester dehydratase family. FabZ subfamily.</text>
</comment>
<comment type="similarity">
    <text evidence="17">Belongs to the LpxC family.</text>
</comment>
<feature type="active site" description="Proton donor" evidence="17">
    <location>
        <position position="289"/>
    </location>
</feature>
<comment type="catalytic activity">
    <reaction evidence="13 17">
        <text>a UDP-3-O-[(3R)-3-hydroxyacyl]-N-acetyl-alpha-D-glucosamine + H2O = a UDP-3-O-[(3R)-3-hydroxyacyl]-alpha-D-glucosamine + acetate</text>
        <dbReference type="Rhea" id="RHEA:67816"/>
        <dbReference type="ChEBI" id="CHEBI:15377"/>
        <dbReference type="ChEBI" id="CHEBI:30089"/>
        <dbReference type="ChEBI" id="CHEBI:137740"/>
        <dbReference type="ChEBI" id="CHEBI:173225"/>
        <dbReference type="EC" id="3.5.1.108"/>
    </reaction>
</comment>
<dbReference type="KEGG" id="smon:AWR27_15295"/>
<evidence type="ECO:0000256" key="10">
    <source>
        <dbReference type="ARBA" id="ARBA00022833"/>
    </source>
</evidence>
<dbReference type="Pfam" id="PF03331">
    <property type="entry name" value="LpxC"/>
    <property type="match status" value="2"/>
</dbReference>
<dbReference type="GO" id="GO:0005737">
    <property type="term" value="C:cytoplasm"/>
    <property type="evidence" value="ECO:0007669"/>
    <property type="project" value="UniProtKB-SubCell"/>
</dbReference>
<dbReference type="Gene3D" id="3.10.129.10">
    <property type="entry name" value="Hotdog Thioesterase"/>
    <property type="match status" value="1"/>
</dbReference>
<dbReference type="STRING" id="1178516.AWR27_15295"/>
<dbReference type="InterPro" id="IPR015870">
    <property type="entry name" value="UDP-acyl_N-AcGlcN_deAcase_N"/>
</dbReference>
<dbReference type="InterPro" id="IPR029069">
    <property type="entry name" value="HotDog_dom_sf"/>
</dbReference>
<dbReference type="RefSeq" id="WP_077131995.1">
    <property type="nucleotide sequence ID" value="NZ_CP014263.1"/>
</dbReference>
<feature type="active site" evidence="18">
    <location>
        <position position="367"/>
    </location>
</feature>